<dbReference type="InterPro" id="IPR050482">
    <property type="entry name" value="Sensor_HK_TwoCompSys"/>
</dbReference>
<dbReference type="AlphaFoldDB" id="A0A2T1NC32"/>
<dbReference type="EC" id="2.7.13.3" evidence="2"/>
<keyword evidence="7" id="KW-0067">ATP-binding</keyword>
<dbReference type="Proteomes" id="UP000238426">
    <property type="component" value="Unassembled WGS sequence"/>
</dbReference>
<evidence type="ECO:0000256" key="11">
    <source>
        <dbReference type="SAM" id="Phobius"/>
    </source>
</evidence>
<feature type="repeat" description="TPR" evidence="9">
    <location>
        <begin position="238"/>
        <end position="271"/>
    </location>
</feature>
<dbReference type="InterPro" id="IPR003594">
    <property type="entry name" value="HATPase_dom"/>
</dbReference>
<evidence type="ECO:0000256" key="1">
    <source>
        <dbReference type="ARBA" id="ARBA00000085"/>
    </source>
</evidence>
<dbReference type="GO" id="GO:0005524">
    <property type="term" value="F:ATP binding"/>
    <property type="evidence" value="ECO:0007669"/>
    <property type="project" value="UniProtKB-KW"/>
</dbReference>
<feature type="coiled-coil region" evidence="10">
    <location>
        <begin position="320"/>
        <end position="347"/>
    </location>
</feature>
<dbReference type="PROSITE" id="PS50109">
    <property type="entry name" value="HIS_KIN"/>
    <property type="match status" value="1"/>
</dbReference>
<feature type="domain" description="Histidine kinase" evidence="13">
    <location>
        <begin position="514"/>
        <end position="600"/>
    </location>
</feature>
<comment type="catalytic activity">
    <reaction evidence="1">
        <text>ATP + protein L-histidine = ADP + protein N-phospho-L-histidine.</text>
        <dbReference type="EC" id="2.7.13.3"/>
    </reaction>
</comment>
<dbReference type="GO" id="GO:0000155">
    <property type="term" value="F:phosphorelay sensor kinase activity"/>
    <property type="evidence" value="ECO:0007669"/>
    <property type="project" value="InterPro"/>
</dbReference>
<dbReference type="GO" id="GO:0016020">
    <property type="term" value="C:membrane"/>
    <property type="evidence" value="ECO:0007669"/>
    <property type="project" value="InterPro"/>
</dbReference>
<dbReference type="Gene3D" id="1.25.40.10">
    <property type="entry name" value="Tetratricopeptide repeat domain"/>
    <property type="match status" value="1"/>
</dbReference>
<keyword evidence="11" id="KW-0812">Transmembrane</keyword>
<evidence type="ECO:0000256" key="4">
    <source>
        <dbReference type="ARBA" id="ARBA00022679"/>
    </source>
</evidence>
<dbReference type="PANTHER" id="PTHR24421:SF10">
    <property type="entry name" value="NITRATE_NITRITE SENSOR PROTEIN NARQ"/>
    <property type="match status" value="1"/>
</dbReference>
<dbReference type="CDD" id="cd16917">
    <property type="entry name" value="HATPase_UhpB-NarQ-NarX-like"/>
    <property type="match status" value="1"/>
</dbReference>
<keyword evidence="9" id="KW-0802">TPR repeat</keyword>
<keyword evidence="11" id="KW-1133">Transmembrane helix</keyword>
<evidence type="ECO:0000256" key="7">
    <source>
        <dbReference type="ARBA" id="ARBA00022840"/>
    </source>
</evidence>
<sequence length="605" mass="69617">MHRLVLILTFLSLNLTAQNKATYLDSIIFEINNQSSKQGLNTIINIPYENFVAEIKKSEKLFRQGIILSKKINDSLALGKIMIKYGVLKAYQNKPDESLELTLNAIRIFENKKEYAKAGIAYGNLGYNLKTKNLEKGFYYMRKGIKLLEFPNDLEGLNPIYDNYGVLLSMNKKLDSALYYQYKSLKIKKQLKDSFGLGYSYANIANTFAEKQNYKVAKTYIDSAFIVRNKISDIYGTTVNYVHLAEIYQVEKNYEEALNNYKKCAFLAKSNNYKHLEQYCYNQIAICYKAINNYKEALEFKEKFQNLKDSTDNVLVNSKIEELQVQFETEKKEKEILKQRAKLAEQKNYIIIASSLVLLAIFIGYLIYSTQRNKNKQLQKEKELELALSKIETQNKLQEQRLEISRDLHDTIGAQLTFIISSIDNLKYGFTEASSKITHKLSYISNFTKDTIYELRDTIWAMNKDEITVEDLNSRISNFITNANLAAEHIQFNFKSNFSAEHKAAFSSKTGMNVYRIIQEAVNNAIKHAEASNIEVRVEAQENVSTISIKDNGKGFNPDQIENGNGLNSMKKRAEELKASFDIKPLENGTHVELILKHENNNTFI</sequence>
<protein>
    <recommendedName>
        <fullName evidence="2">histidine kinase</fullName>
        <ecNumber evidence="2">2.7.13.3</ecNumber>
    </recommendedName>
</protein>
<dbReference type="Gene3D" id="3.30.565.10">
    <property type="entry name" value="Histidine kinase-like ATPase, C-terminal domain"/>
    <property type="match status" value="1"/>
</dbReference>
<dbReference type="Gene3D" id="1.20.5.1930">
    <property type="match status" value="1"/>
</dbReference>
<keyword evidence="5" id="KW-0547">Nucleotide-binding</keyword>
<evidence type="ECO:0000313" key="15">
    <source>
        <dbReference type="Proteomes" id="UP000238426"/>
    </source>
</evidence>
<dbReference type="OrthoDB" id="9778366at2"/>
<evidence type="ECO:0000256" key="8">
    <source>
        <dbReference type="ARBA" id="ARBA00023012"/>
    </source>
</evidence>
<keyword evidence="8" id="KW-0902">Two-component regulatory system</keyword>
<keyword evidence="10" id="KW-0175">Coiled coil</keyword>
<feature type="signal peptide" evidence="12">
    <location>
        <begin position="1"/>
        <end position="17"/>
    </location>
</feature>
<dbReference type="RefSeq" id="WP_106462144.1">
    <property type="nucleotide sequence ID" value="NZ_PXOQ01000007.1"/>
</dbReference>
<keyword evidence="3" id="KW-0597">Phosphoprotein</keyword>
<dbReference type="Pfam" id="PF07730">
    <property type="entry name" value="HisKA_3"/>
    <property type="match status" value="1"/>
</dbReference>
<organism evidence="14 15">
    <name type="scientific">Aurantibacter aestuarii</name>
    <dbReference type="NCBI Taxonomy" id="1266046"/>
    <lineage>
        <taxon>Bacteria</taxon>
        <taxon>Pseudomonadati</taxon>
        <taxon>Bacteroidota</taxon>
        <taxon>Flavobacteriia</taxon>
        <taxon>Flavobacteriales</taxon>
        <taxon>Flavobacteriaceae</taxon>
        <taxon>Aurantibacter</taxon>
    </lineage>
</organism>
<evidence type="ECO:0000256" key="6">
    <source>
        <dbReference type="ARBA" id="ARBA00022777"/>
    </source>
</evidence>
<gene>
    <name evidence="14" type="ORF">C7H52_01650</name>
</gene>
<dbReference type="InterPro" id="IPR019734">
    <property type="entry name" value="TPR_rpt"/>
</dbReference>
<reference evidence="14 15" key="1">
    <citation type="submission" date="2018-03" db="EMBL/GenBank/DDBJ databases">
        <title>Mesoflavibacter sp. HG37 and Mesoflavibacter sp. HG96 sp.nov., two marine bacteria isolated from seawater of Western Pacific Ocean.</title>
        <authorList>
            <person name="Cheng H."/>
            <person name="Wu Y.-H."/>
            <person name="Guo L.-L."/>
            <person name="Xu X.-W."/>
        </authorList>
    </citation>
    <scope>NUCLEOTIDE SEQUENCE [LARGE SCALE GENOMIC DNA]</scope>
    <source>
        <strain evidence="14 15">KCTC 32269</strain>
    </source>
</reference>
<evidence type="ECO:0000256" key="10">
    <source>
        <dbReference type="SAM" id="Coils"/>
    </source>
</evidence>
<keyword evidence="15" id="KW-1185">Reference proteome</keyword>
<evidence type="ECO:0000256" key="5">
    <source>
        <dbReference type="ARBA" id="ARBA00022741"/>
    </source>
</evidence>
<comment type="caution">
    <text evidence="14">The sequence shown here is derived from an EMBL/GenBank/DDBJ whole genome shotgun (WGS) entry which is preliminary data.</text>
</comment>
<keyword evidence="6" id="KW-0418">Kinase</keyword>
<feature type="coiled-coil region" evidence="10">
    <location>
        <begin position="374"/>
        <end position="401"/>
    </location>
</feature>
<dbReference type="InterPro" id="IPR036890">
    <property type="entry name" value="HATPase_C_sf"/>
</dbReference>
<feature type="transmembrane region" description="Helical" evidence="11">
    <location>
        <begin position="349"/>
        <end position="368"/>
    </location>
</feature>
<keyword evidence="12" id="KW-0732">Signal</keyword>
<keyword evidence="11" id="KW-0472">Membrane</keyword>
<evidence type="ECO:0000256" key="9">
    <source>
        <dbReference type="PROSITE-ProRule" id="PRU00339"/>
    </source>
</evidence>
<proteinExistence type="predicted"/>
<dbReference type="SUPFAM" id="SSF48452">
    <property type="entry name" value="TPR-like"/>
    <property type="match status" value="1"/>
</dbReference>
<dbReference type="GO" id="GO:0046983">
    <property type="term" value="F:protein dimerization activity"/>
    <property type="evidence" value="ECO:0007669"/>
    <property type="project" value="InterPro"/>
</dbReference>
<dbReference type="InterPro" id="IPR011712">
    <property type="entry name" value="Sig_transdc_His_kin_sub3_dim/P"/>
</dbReference>
<dbReference type="Pfam" id="PF13424">
    <property type="entry name" value="TPR_12"/>
    <property type="match status" value="1"/>
</dbReference>
<dbReference type="PANTHER" id="PTHR24421">
    <property type="entry name" value="NITRATE/NITRITE SENSOR PROTEIN NARX-RELATED"/>
    <property type="match status" value="1"/>
</dbReference>
<dbReference type="SUPFAM" id="SSF55874">
    <property type="entry name" value="ATPase domain of HSP90 chaperone/DNA topoisomerase II/histidine kinase"/>
    <property type="match status" value="1"/>
</dbReference>
<accession>A0A2T1NC32</accession>
<evidence type="ECO:0000256" key="12">
    <source>
        <dbReference type="SAM" id="SignalP"/>
    </source>
</evidence>
<dbReference type="PROSITE" id="PS50005">
    <property type="entry name" value="TPR"/>
    <property type="match status" value="1"/>
</dbReference>
<dbReference type="Pfam" id="PF02518">
    <property type="entry name" value="HATPase_c"/>
    <property type="match status" value="1"/>
</dbReference>
<dbReference type="InterPro" id="IPR011990">
    <property type="entry name" value="TPR-like_helical_dom_sf"/>
</dbReference>
<evidence type="ECO:0000313" key="14">
    <source>
        <dbReference type="EMBL" id="PSG90001.1"/>
    </source>
</evidence>
<feature type="chain" id="PRO_5015569149" description="histidine kinase" evidence="12">
    <location>
        <begin position="18"/>
        <end position="605"/>
    </location>
</feature>
<evidence type="ECO:0000256" key="3">
    <source>
        <dbReference type="ARBA" id="ARBA00022553"/>
    </source>
</evidence>
<dbReference type="EMBL" id="PXOQ01000007">
    <property type="protein sequence ID" value="PSG90001.1"/>
    <property type="molecule type" value="Genomic_DNA"/>
</dbReference>
<evidence type="ECO:0000256" key="2">
    <source>
        <dbReference type="ARBA" id="ARBA00012438"/>
    </source>
</evidence>
<evidence type="ECO:0000259" key="13">
    <source>
        <dbReference type="PROSITE" id="PS50109"/>
    </source>
</evidence>
<name>A0A2T1NC32_9FLAO</name>
<dbReference type="InterPro" id="IPR005467">
    <property type="entry name" value="His_kinase_dom"/>
</dbReference>
<dbReference type="SMART" id="SM00387">
    <property type="entry name" value="HATPase_c"/>
    <property type="match status" value="1"/>
</dbReference>
<keyword evidence="4" id="KW-0808">Transferase</keyword>